<evidence type="ECO:0000256" key="1">
    <source>
        <dbReference type="ARBA" id="ARBA00022468"/>
    </source>
</evidence>
<evidence type="ECO:0000256" key="2">
    <source>
        <dbReference type="ARBA" id="ARBA00022614"/>
    </source>
</evidence>
<evidence type="ECO:0000256" key="3">
    <source>
        <dbReference type="ARBA" id="ARBA00022737"/>
    </source>
</evidence>
<keyword evidence="3" id="KW-0677">Repeat</keyword>
<dbReference type="InterPro" id="IPR027038">
    <property type="entry name" value="RanGap"/>
</dbReference>
<dbReference type="EMBL" id="CAXAMM010011891">
    <property type="protein sequence ID" value="CAK9027323.1"/>
    <property type="molecule type" value="Genomic_DNA"/>
</dbReference>
<evidence type="ECO:0000313" key="5">
    <source>
        <dbReference type="Proteomes" id="UP001642464"/>
    </source>
</evidence>
<dbReference type="Gene3D" id="3.80.10.10">
    <property type="entry name" value="Ribonuclease Inhibitor"/>
    <property type="match status" value="2"/>
</dbReference>
<proteinExistence type="predicted"/>
<dbReference type="Proteomes" id="UP001642464">
    <property type="component" value="Unassembled WGS sequence"/>
</dbReference>
<name>A0ABP0KKU6_9DINO</name>
<dbReference type="InterPro" id="IPR032675">
    <property type="entry name" value="LRR_dom_sf"/>
</dbReference>
<dbReference type="SMART" id="SM00368">
    <property type="entry name" value="LRR_RI"/>
    <property type="match status" value="4"/>
</dbReference>
<comment type="caution">
    <text evidence="4">The sequence shown here is derived from an EMBL/GenBank/DDBJ whole genome shotgun (WGS) entry which is preliminary data.</text>
</comment>
<dbReference type="InterPro" id="IPR001611">
    <property type="entry name" value="Leu-rich_rpt"/>
</dbReference>
<keyword evidence="5" id="KW-1185">Reference proteome</keyword>
<keyword evidence="2" id="KW-0433">Leucine-rich repeat</keyword>
<reference evidence="4 5" key="1">
    <citation type="submission" date="2024-02" db="EMBL/GenBank/DDBJ databases">
        <authorList>
            <person name="Chen Y."/>
            <person name="Shah S."/>
            <person name="Dougan E. K."/>
            <person name="Thang M."/>
            <person name="Chan C."/>
        </authorList>
    </citation>
    <scope>NUCLEOTIDE SEQUENCE [LARGE SCALE GENOMIC DNA]</scope>
</reference>
<gene>
    <name evidence="4" type="ORF">SCF082_LOCUS17874</name>
</gene>
<accession>A0ABP0KKU6</accession>
<organism evidence="4 5">
    <name type="scientific">Durusdinium trenchii</name>
    <dbReference type="NCBI Taxonomy" id="1381693"/>
    <lineage>
        <taxon>Eukaryota</taxon>
        <taxon>Sar</taxon>
        <taxon>Alveolata</taxon>
        <taxon>Dinophyceae</taxon>
        <taxon>Suessiales</taxon>
        <taxon>Symbiodiniaceae</taxon>
        <taxon>Durusdinium</taxon>
    </lineage>
</organism>
<dbReference type="PANTHER" id="PTHR24113">
    <property type="entry name" value="RAN GTPASE-ACTIVATING PROTEIN 1"/>
    <property type="match status" value="1"/>
</dbReference>
<dbReference type="SUPFAM" id="SSF52047">
    <property type="entry name" value="RNI-like"/>
    <property type="match status" value="1"/>
</dbReference>
<evidence type="ECO:0000313" key="4">
    <source>
        <dbReference type="EMBL" id="CAK9027323.1"/>
    </source>
</evidence>
<sequence length="386" mass="41971">MWALLTPPEPLLHSGQPLFACKPRIWIVAKAALYALCLGSLGSDIYASGSDLADPVLHIVVVTMAIQWPLFVALRNAAYPLSECYCNLQEDSTTAHVPMHLMKIWWVAKQKRILPSSNLQDIGAGVLGRLLEEDDVVTELKVSDNGIGPEGAESLFSALLSNETLTQLYLDGNPIGPDGLKLLPFLAKGPDKMIGSCDGYRKCLELSRSLDAFAGSSPLQLLSLSRTQLGSKLHPLAQFLSRTPTLKKLYLNDNGIGEAGARVLAEGLRANESLDVLTMNKNQLHDGVLIILQALAMPHGDGQLSTLYVAENHINNGILEDMLQVLPSIPCLKKLNLARNPFSLHVLTEALTRGVVLPELRVTARDQSGKDAVQYMRDLGTMVEVD</sequence>
<protein>
    <submittedName>
        <fullName evidence="4">LRR and CARD domains-containing protein 3 (Nucleotide-binding oligomerization domain protein 3</fullName>
    </submittedName>
</protein>
<dbReference type="PANTHER" id="PTHR24113:SF12">
    <property type="entry name" value="RAN GTPASE-ACTIVATING PROTEIN 1"/>
    <property type="match status" value="1"/>
</dbReference>
<keyword evidence="1" id="KW-0343">GTPase activation</keyword>
<dbReference type="Pfam" id="PF13516">
    <property type="entry name" value="LRR_6"/>
    <property type="match status" value="3"/>
</dbReference>